<keyword evidence="1" id="KW-1133">Transmembrane helix</keyword>
<accession>A0A023FCL5</accession>
<reference evidence="2" key="1">
    <citation type="submission" date="2014-03" db="EMBL/GenBank/DDBJ databases">
        <title>The sialotranscriptome of Amblyomma triste, Amblyomma parvum and Amblyomma cajennense ticks, uncovered by 454-based RNA-seq.</title>
        <authorList>
            <person name="Garcia G.R."/>
            <person name="Gardinassi L.G."/>
            <person name="Ribeiro J.M."/>
            <person name="Anatriello E."/>
            <person name="Ferreira B.R."/>
            <person name="Moreira H.N."/>
            <person name="Mafra C."/>
            <person name="Olegario M.M."/>
            <person name="Szabo P.J."/>
            <person name="Miranda-Santos I.K."/>
            <person name="Maruyama S.R."/>
        </authorList>
    </citation>
    <scope>NUCLEOTIDE SEQUENCE</scope>
    <source>
        <strain evidence="2">Uberlandia</strain>
        <tissue evidence="2">Salivary glands</tissue>
    </source>
</reference>
<feature type="transmembrane region" description="Helical" evidence="1">
    <location>
        <begin position="12"/>
        <end position="37"/>
    </location>
</feature>
<dbReference type="AlphaFoldDB" id="A0A023FCL5"/>
<protein>
    <submittedName>
        <fullName evidence="2">Putative secreted protein</fullName>
    </submittedName>
</protein>
<keyword evidence="1" id="KW-0812">Transmembrane</keyword>
<dbReference type="EMBL" id="GBBK01005437">
    <property type="protein sequence ID" value="JAC19045.1"/>
    <property type="molecule type" value="mRNA"/>
</dbReference>
<evidence type="ECO:0000313" key="2">
    <source>
        <dbReference type="EMBL" id="JAC19045.1"/>
    </source>
</evidence>
<organism evidence="2">
    <name type="scientific">Amblyomma cajennense</name>
    <name type="common">Cayenne tick</name>
    <name type="synonym">Acarus cajennensis</name>
    <dbReference type="NCBI Taxonomy" id="34607"/>
    <lineage>
        <taxon>Eukaryota</taxon>
        <taxon>Metazoa</taxon>
        <taxon>Ecdysozoa</taxon>
        <taxon>Arthropoda</taxon>
        <taxon>Chelicerata</taxon>
        <taxon>Arachnida</taxon>
        <taxon>Acari</taxon>
        <taxon>Parasitiformes</taxon>
        <taxon>Ixodida</taxon>
        <taxon>Ixodoidea</taxon>
        <taxon>Ixodidae</taxon>
        <taxon>Amblyomminae</taxon>
        <taxon>Amblyomma</taxon>
    </lineage>
</organism>
<keyword evidence="1" id="KW-0472">Membrane</keyword>
<name>A0A023FCL5_AMBCJ</name>
<sequence length="135" mass="15420">MWIHTQTHKGTCIIITPFFFFLLLSRCLRLFVPVLFFKTRQHSRVCKCLCAMFETNYICLVCQARTLFLAFGSVASSTVAASPRCIVRNPAKQLSSVSTENAELLCFRECDCALSFFVLRALFHANVFQVFYALL</sequence>
<evidence type="ECO:0000256" key="1">
    <source>
        <dbReference type="SAM" id="Phobius"/>
    </source>
</evidence>
<proteinExistence type="evidence at transcript level"/>